<dbReference type="InterPro" id="IPR051220">
    <property type="entry name" value="TFA_Chaperone"/>
</dbReference>
<sequence length="203" mass="23472">MGYQIKPTQAVFDPATGFAKIAGWAEVYHYDSKTKEFTGVTYEFINEGVSVPANSCTDEPSPVENGKAIVRENNQWVYLNDYRGQTIYSKETLAESIQIKIGEISDEFTLLKPTSDFDRWNGKGWELDKQRKHQFYVEQATTKKADLIKEATDQINYFQDAIDTEIATEKEKMLYTEWKKYRALLNRIDVNQNSDITWPAKPE</sequence>
<evidence type="ECO:0000313" key="2">
    <source>
        <dbReference type="Proteomes" id="UP000030901"/>
    </source>
</evidence>
<keyword evidence="2" id="KW-1185">Reference proteome</keyword>
<dbReference type="InterPro" id="IPR003458">
    <property type="entry name" value="Phage_T4_Gp38_tail_assem"/>
</dbReference>
<dbReference type="PANTHER" id="PTHR34413">
    <property type="entry name" value="PROPHAGE TAIL FIBER ASSEMBLY PROTEIN HOMOLOG TFAE-RELATED-RELATED"/>
    <property type="match status" value="1"/>
</dbReference>
<reference evidence="1 2" key="1">
    <citation type="journal article" date="2014" name="Appl. Environ. Microbiol.">
        <title>Gut symbionts from distinct hosts exhibit genotoxic activity via divergent colibactin biosynthetic pathways.</title>
        <authorList>
            <person name="Engel P."/>
            <person name="Vizcaino M.I."/>
            <person name="Crawford J.M."/>
        </authorList>
    </citation>
    <scope>NUCLEOTIDE SEQUENCE [LARGE SCALE GENOMIC DNA]</scope>
    <source>
        <strain evidence="1 2">PEB0191</strain>
    </source>
</reference>
<dbReference type="PANTHER" id="PTHR34413:SF2">
    <property type="entry name" value="PROPHAGE TAIL FIBER ASSEMBLY PROTEIN HOMOLOG TFAE-RELATED"/>
    <property type="match status" value="1"/>
</dbReference>
<dbReference type="Proteomes" id="UP000030901">
    <property type="component" value="Chromosome"/>
</dbReference>
<proteinExistence type="predicted"/>
<organism evidence="1 2">
    <name type="scientific">Frischella perrara</name>
    <dbReference type="NCBI Taxonomy" id="1267021"/>
    <lineage>
        <taxon>Bacteria</taxon>
        <taxon>Pseudomonadati</taxon>
        <taxon>Pseudomonadota</taxon>
        <taxon>Gammaproteobacteria</taxon>
        <taxon>Orbales</taxon>
        <taxon>Orbaceae</taxon>
        <taxon>Frischella</taxon>
    </lineage>
</organism>
<dbReference type="HOGENOM" id="CLU_094206_3_0_6"/>
<evidence type="ECO:0000313" key="1">
    <source>
        <dbReference type="EMBL" id="AJA44966.1"/>
    </source>
</evidence>
<name>A0A0A7S6V9_FRIPE</name>
<dbReference type="EMBL" id="CP009056">
    <property type="protein sequence ID" value="AJA44966.1"/>
    <property type="molecule type" value="Genomic_DNA"/>
</dbReference>
<accession>A0A0A7S6V9</accession>
<dbReference type="AlphaFoldDB" id="A0A0A7S6V9"/>
<dbReference type="Pfam" id="PF02413">
    <property type="entry name" value="Caudo_TAP"/>
    <property type="match status" value="1"/>
</dbReference>
<dbReference type="OrthoDB" id="8596093at2"/>
<protein>
    <submittedName>
        <fullName evidence="1">Caudovirales tail fiber assembly protein</fullName>
    </submittedName>
</protein>
<dbReference type="RefSeq" id="WP_039104565.1">
    <property type="nucleotide sequence ID" value="NZ_CP009056.1"/>
</dbReference>
<dbReference type="KEGG" id="fpp:FPB0191_01142"/>
<dbReference type="STRING" id="1267021.FPB0191_01142"/>
<gene>
    <name evidence="1" type="ORF">FPB0191_01142</name>
</gene>